<name>A0A9P4U2J2_9PEZI</name>
<accession>A0A9P4U2J2</accession>
<reference evidence="2" key="1">
    <citation type="journal article" date="2020" name="Stud. Mycol.">
        <title>101 Dothideomycetes genomes: a test case for predicting lifestyles and emergence of pathogens.</title>
        <authorList>
            <person name="Haridas S."/>
            <person name="Albert R."/>
            <person name="Binder M."/>
            <person name="Bloem J."/>
            <person name="Labutti K."/>
            <person name="Salamov A."/>
            <person name="Andreopoulos B."/>
            <person name="Baker S."/>
            <person name="Barry K."/>
            <person name="Bills G."/>
            <person name="Bluhm B."/>
            <person name="Cannon C."/>
            <person name="Castanera R."/>
            <person name="Culley D."/>
            <person name="Daum C."/>
            <person name="Ezra D."/>
            <person name="Gonzalez J."/>
            <person name="Henrissat B."/>
            <person name="Kuo A."/>
            <person name="Liang C."/>
            <person name="Lipzen A."/>
            <person name="Lutzoni F."/>
            <person name="Magnuson J."/>
            <person name="Mondo S."/>
            <person name="Nolan M."/>
            <person name="Ohm R."/>
            <person name="Pangilinan J."/>
            <person name="Park H.-J."/>
            <person name="Ramirez L."/>
            <person name="Alfaro M."/>
            <person name="Sun H."/>
            <person name="Tritt A."/>
            <person name="Yoshinaga Y."/>
            <person name="Zwiers L.-H."/>
            <person name="Turgeon B."/>
            <person name="Goodwin S."/>
            <person name="Spatafora J."/>
            <person name="Crous P."/>
            <person name="Grigoriev I."/>
        </authorList>
    </citation>
    <scope>NUCLEOTIDE SEQUENCE</scope>
    <source>
        <strain evidence="2">CBS 130266</strain>
    </source>
</reference>
<sequence length="286" mass="33171">MPLKYSSHFTRFLNAYYANSFSRTQSRVSFPTFTPSYTIARNSFFFPNRNFTTSQILRGIIWSKIIPPRRRAKGKNSGKPKPAPCDRQDSRDSSEQSGLEFQYYDPRKVVQDANAMRRWVDYHKLLLEALQKAVLVRERWDGISFRSHYEKLVKVSGIPEEKPAVEVGQLVEFVRTYLEHVNRVLELGSDSGDRVWQDVAVLRRGGMELMVRLERTVSREEGKMRQDEGNVSREGGRKIGIEVGSREHRHIRTKQSKNVRLEYPEGMLKKLGWDDGDSKKGTRADI</sequence>
<feature type="compositionally biased region" description="Basic and acidic residues" evidence="1">
    <location>
        <begin position="84"/>
        <end position="94"/>
    </location>
</feature>
<evidence type="ECO:0000313" key="2">
    <source>
        <dbReference type="EMBL" id="KAF2434900.1"/>
    </source>
</evidence>
<keyword evidence="3" id="KW-1185">Reference proteome</keyword>
<gene>
    <name evidence="2" type="ORF">EJ08DRAFT_657108</name>
</gene>
<evidence type="ECO:0000256" key="1">
    <source>
        <dbReference type="SAM" id="MobiDB-lite"/>
    </source>
</evidence>
<dbReference type="AlphaFoldDB" id="A0A9P4U2J2"/>
<dbReference type="EMBL" id="MU007015">
    <property type="protein sequence ID" value="KAF2434900.1"/>
    <property type="molecule type" value="Genomic_DNA"/>
</dbReference>
<feature type="region of interest" description="Disordered" evidence="1">
    <location>
        <begin position="70"/>
        <end position="97"/>
    </location>
</feature>
<protein>
    <submittedName>
        <fullName evidence="2">Uncharacterized protein</fullName>
    </submittedName>
</protein>
<evidence type="ECO:0000313" key="3">
    <source>
        <dbReference type="Proteomes" id="UP000800235"/>
    </source>
</evidence>
<organism evidence="2 3">
    <name type="scientific">Tothia fuscella</name>
    <dbReference type="NCBI Taxonomy" id="1048955"/>
    <lineage>
        <taxon>Eukaryota</taxon>
        <taxon>Fungi</taxon>
        <taxon>Dikarya</taxon>
        <taxon>Ascomycota</taxon>
        <taxon>Pezizomycotina</taxon>
        <taxon>Dothideomycetes</taxon>
        <taxon>Pleosporomycetidae</taxon>
        <taxon>Venturiales</taxon>
        <taxon>Cylindrosympodiaceae</taxon>
        <taxon>Tothia</taxon>
    </lineage>
</organism>
<dbReference type="Proteomes" id="UP000800235">
    <property type="component" value="Unassembled WGS sequence"/>
</dbReference>
<proteinExistence type="predicted"/>
<comment type="caution">
    <text evidence="2">The sequence shown here is derived from an EMBL/GenBank/DDBJ whole genome shotgun (WGS) entry which is preliminary data.</text>
</comment>